<proteinExistence type="predicted"/>
<comment type="caution">
    <text evidence="6">The sequence shown here is derived from an EMBL/GenBank/DDBJ whole genome shotgun (WGS) entry which is preliminary data.</text>
</comment>
<keyword evidence="3" id="KW-0378">Hydrolase</keyword>
<accession>A0A418M3H8</accession>
<dbReference type="EMBL" id="QXED01000006">
    <property type="protein sequence ID" value="RIV20322.1"/>
    <property type="molecule type" value="Genomic_DNA"/>
</dbReference>
<name>A0A418M3H8_9BACT</name>
<evidence type="ECO:0000256" key="4">
    <source>
        <dbReference type="SAM" id="MobiDB-lite"/>
    </source>
</evidence>
<keyword evidence="1" id="KW-1188">Viral release from host cell</keyword>
<evidence type="ECO:0000256" key="2">
    <source>
        <dbReference type="ARBA" id="ARBA00022670"/>
    </source>
</evidence>
<keyword evidence="2 6" id="KW-0645">Protease</keyword>
<dbReference type="OrthoDB" id="1049848at2"/>
<dbReference type="Proteomes" id="UP000283523">
    <property type="component" value="Unassembled WGS sequence"/>
</dbReference>
<feature type="domain" description="Prohead serine protease" evidence="5">
    <location>
        <begin position="27"/>
        <end position="181"/>
    </location>
</feature>
<evidence type="ECO:0000259" key="5">
    <source>
        <dbReference type="Pfam" id="PF04586"/>
    </source>
</evidence>
<dbReference type="NCBIfam" id="TIGR01543">
    <property type="entry name" value="proheadase_HK97"/>
    <property type="match status" value="1"/>
</dbReference>
<organism evidence="6 7">
    <name type="scientific">Fibrisoma montanum</name>
    <dbReference type="NCBI Taxonomy" id="2305895"/>
    <lineage>
        <taxon>Bacteria</taxon>
        <taxon>Pseudomonadati</taxon>
        <taxon>Bacteroidota</taxon>
        <taxon>Cytophagia</taxon>
        <taxon>Cytophagales</taxon>
        <taxon>Spirosomataceae</taxon>
        <taxon>Fibrisoma</taxon>
    </lineage>
</organism>
<keyword evidence="7" id="KW-1185">Reference proteome</keyword>
<dbReference type="GO" id="GO:0008233">
    <property type="term" value="F:peptidase activity"/>
    <property type="evidence" value="ECO:0007669"/>
    <property type="project" value="UniProtKB-KW"/>
</dbReference>
<feature type="region of interest" description="Disordered" evidence="4">
    <location>
        <begin position="177"/>
        <end position="203"/>
    </location>
</feature>
<dbReference type="RefSeq" id="WP_119669489.1">
    <property type="nucleotide sequence ID" value="NZ_QXED01000006.1"/>
</dbReference>
<evidence type="ECO:0000313" key="6">
    <source>
        <dbReference type="EMBL" id="RIV20322.1"/>
    </source>
</evidence>
<evidence type="ECO:0000256" key="1">
    <source>
        <dbReference type="ARBA" id="ARBA00022612"/>
    </source>
</evidence>
<protein>
    <submittedName>
        <fullName evidence="6">HK97 family phage prohead protease</fullName>
    </submittedName>
</protein>
<evidence type="ECO:0000313" key="7">
    <source>
        <dbReference type="Proteomes" id="UP000283523"/>
    </source>
</evidence>
<feature type="compositionally biased region" description="Basic and acidic residues" evidence="4">
    <location>
        <begin position="177"/>
        <end position="187"/>
    </location>
</feature>
<dbReference type="InterPro" id="IPR054613">
    <property type="entry name" value="Peptidase_S78_dom"/>
</dbReference>
<dbReference type="AlphaFoldDB" id="A0A418M3H8"/>
<dbReference type="GO" id="GO:0006508">
    <property type="term" value="P:proteolysis"/>
    <property type="evidence" value="ECO:0007669"/>
    <property type="project" value="UniProtKB-KW"/>
</dbReference>
<evidence type="ECO:0000256" key="3">
    <source>
        <dbReference type="ARBA" id="ARBA00022801"/>
    </source>
</evidence>
<dbReference type="InterPro" id="IPR006433">
    <property type="entry name" value="Prohead_protease"/>
</dbReference>
<dbReference type="Pfam" id="PF04586">
    <property type="entry name" value="Peptidase_S78"/>
    <property type="match status" value="1"/>
</dbReference>
<sequence length="216" mass="24259">MDKELRIIETADFGIETRTVKRADGEEVERSVIVGKAVTFNTYSQVLGWFREQIVPAAFEGCDMSDVVCLKNHDNNLILGRTADTLSLEVRNDGLYFTAYPPDTQAARDALEEIRSKMIRGCSFQFSIAPGGSDWDTDPATGAEIRTIKKISKLYDVGPVTFPAYLDTNTDVAKRDYDSAKAEREQQQQEQQEQPPVDPFTPIDVFQRRARALSLV</sequence>
<gene>
    <name evidence="6" type="ORF">DYU11_19925</name>
</gene>
<reference evidence="6 7" key="1">
    <citation type="submission" date="2018-08" db="EMBL/GenBank/DDBJ databases">
        <title>Fibrisoma montanum sp. nov., isolated from Danxia mountain soil.</title>
        <authorList>
            <person name="Huang Y."/>
        </authorList>
    </citation>
    <scope>NUCLEOTIDE SEQUENCE [LARGE SCALE GENOMIC DNA]</scope>
    <source>
        <strain evidence="6 7">HYT19</strain>
    </source>
</reference>